<reference evidence="2" key="1">
    <citation type="journal article" date="2020" name="BMC">
        <title>Leishmania infection induces a limited differential gene expression in the sand fly midgut.</title>
        <authorList>
            <person name="Coutinho-Abreu I.V."/>
            <person name="Serafim T.D."/>
            <person name="Meneses C."/>
            <person name="Kamhawi S."/>
            <person name="Oliveira F."/>
            <person name="Valenzuela J.G."/>
        </authorList>
    </citation>
    <scope>NUCLEOTIDE SEQUENCE</scope>
    <source>
        <strain evidence="2">Jacobina</strain>
        <tissue evidence="2">Midgut</tissue>
    </source>
</reference>
<name>A0A7G3B877_LUTLO</name>
<feature type="transmembrane region" description="Helical" evidence="1">
    <location>
        <begin position="6"/>
        <end position="25"/>
    </location>
</feature>
<keyword evidence="1" id="KW-1133">Transmembrane helix</keyword>
<accession>A0A7G3B877</accession>
<protein>
    <submittedName>
        <fullName evidence="2">Uncharacterized protein</fullName>
    </submittedName>
</protein>
<sequence>MRWFILLNLIVFSIPCAFSTSLAWIAMRKFKFTTYSERCCRQRCRCFVLSLCVWRNFLFTIGDVLSGTNM</sequence>
<organism evidence="2">
    <name type="scientific">Lutzomyia longipalpis</name>
    <name type="common">Sand fly</name>
    <dbReference type="NCBI Taxonomy" id="7200"/>
    <lineage>
        <taxon>Eukaryota</taxon>
        <taxon>Metazoa</taxon>
        <taxon>Ecdysozoa</taxon>
        <taxon>Arthropoda</taxon>
        <taxon>Hexapoda</taxon>
        <taxon>Insecta</taxon>
        <taxon>Pterygota</taxon>
        <taxon>Neoptera</taxon>
        <taxon>Endopterygota</taxon>
        <taxon>Diptera</taxon>
        <taxon>Nematocera</taxon>
        <taxon>Psychodoidea</taxon>
        <taxon>Psychodidae</taxon>
        <taxon>Lutzomyia</taxon>
        <taxon>Lutzomyia</taxon>
    </lineage>
</organism>
<dbReference type="AlphaFoldDB" id="A0A7G3B877"/>
<keyword evidence="1" id="KW-0812">Transmembrane</keyword>
<dbReference type="EMBL" id="GITU01011835">
    <property type="protein sequence ID" value="MBC1180538.1"/>
    <property type="molecule type" value="Transcribed_RNA"/>
</dbReference>
<evidence type="ECO:0000313" key="2">
    <source>
        <dbReference type="EMBL" id="MBC1180538.1"/>
    </source>
</evidence>
<proteinExistence type="predicted"/>
<feature type="transmembrane region" description="Helical" evidence="1">
    <location>
        <begin position="46"/>
        <end position="65"/>
    </location>
</feature>
<evidence type="ECO:0000256" key="1">
    <source>
        <dbReference type="SAM" id="Phobius"/>
    </source>
</evidence>
<keyword evidence="1" id="KW-0472">Membrane</keyword>